<evidence type="ECO:0000313" key="2">
    <source>
        <dbReference type="EMBL" id="CUN19808.1"/>
    </source>
</evidence>
<organism evidence="2 4">
    <name type="scientific">Anaerostipes hadrus</name>
    <dbReference type="NCBI Taxonomy" id="649756"/>
    <lineage>
        <taxon>Bacteria</taxon>
        <taxon>Bacillati</taxon>
        <taxon>Bacillota</taxon>
        <taxon>Clostridia</taxon>
        <taxon>Lachnospirales</taxon>
        <taxon>Lachnospiraceae</taxon>
        <taxon>Anaerostipes</taxon>
    </lineage>
</organism>
<dbReference type="Proteomes" id="UP001644750">
    <property type="component" value="Unassembled WGS sequence"/>
</dbReference>
<gene>
    <name evidence="2" type="ORF">ERS852425_03273</name>
    <name evidence="3" type="ORF">G5A72_15910</name>
</gene>
<dbReference type="PANTHER" id="PTHR41878">
    <property type="entry name" value="LEXA REPRESSOR-RELATED"/>
    <property type="match status" value="1"/>
</dbReference>
<evidence type="ECO:0000313" key="3">
    <source>
        <dbReference type="EMBL" id="NSJ81031.1"/>
    </source>
</evidence>
<dbReference type="PANTHER" id="PTHR41878:SF1">
    <property type="entry name" value="TNPR PROTEIN"/>
    <property type="match status" value="1"/>
</dbReference>
<feature type="domain" description="Plasmid pRiA4b Orf3-like" evidence="1">
    <location>
        <begin position="4"/>
        <end position="59"/>
    </location>
</feature>
<evidence type="ECO:0000313" key="4">
    <source>
        <dbReference type="Proteomes" id="UP000095598"/>
    </source>
</evidence>
<dbReference type="EMBL" id="JAAITB010000053">
    <property type="protein sequence ID" value="NSJ81031.1"/>
    <property type="molecule type" value="Genomic_DNA"/>
</dbReference>
<proteinExistence type="predicted"/>
<reference evidence="2 4" key="1">
    <citation type="submission" date="2015-09" db="EMBL/GenBank/DDBJ databases">
        <authorList>
            <consortium name="Pathogen Informatics"/>
        </authorList>
    </citation>
    <scope>NUCLEOTIDE SEQUENCE [LARGE SCALE GENOMIC DNA]</scope>
    <source>
        <strain evidence="2 4">2789STDY5608868</strain>
    </source>
</reference>
<dbReference type="Proteomes" id="UP000095598">
    <property type="component" value="Unassembled WGS sequence"/>
</dbReference>
<evidence type="ECO:0000259" key="1">
    <source>
        <dbReference type="Pfam" id="PF07929"/>
    </source>
</evidence>
<dbReference type="AlphaFoldDB" id="A0A173V1R4"/>
<dbReference type="InterPro" id="IPR024047">
    <property type="entry name" value="MM3350-like_sf"/>
</dbReference>
<dbReference type="SUPFAM" id="SSF159941">
    <property type="entry name" value="MM3350-like"/>
    <property type="match status" value="1"/>
</dbReference>
<name>A0A173V1R4_ANAHA</name>
<dbReference type="InterPro" id="IPR012912">
    <property type="entry name" value="Plasmid_pRiA4b_Orf3-like"/>
</dbReference>
<dbReference type="Pfam" id="PF07929">
    <property type="entry name" value="PRiA4_ORF3"/>
    <property type="match status" value="1"/>
</dbReference>
<sequence length="66" mass="7788">MAGYICKIVIEDTHPPVWRRVVIPDKITFFELHQIIQTVFQWEDVHLHDFRIPSDDIVINDEGEDG</sequence>
<accession>A0A173V1R4</accession>
<dbReference type="EMBL" id="CYXT01000043">
    <property type="protein sequence ID" value="CUN19808.1"/>
    <property type="molecule type" value="Genomic_DNA"/>
</dbReference>
<dbReference type="Gene3D" id="3.10.290.30">
    <property type="entry name" value="MM3350-like"/>
    <property type="match status" value="1"/>
</dbReference>
<evidence type="ECO:0000313" key="5">
    <source>
        <dbReference type="Proteomes" id="UP001644750"/>
    </source>
</evidence>
<protein>
    <submittedName>
        <fullName evidence="3">Plasmid pRiA4b ORF-3 family protein</fullName>
    </submittedName>
    <submittedName>
        <fullName evidence="2">Plasmid pRiA4b ORF-3-like protein</fullName>
    </submittedName>
</protein>
<keyword evidence="5" id="KW-1185">Reference proteome</keyword>
<reference evidence="3 5" key="2">
    <citation type="journal article" date="2020" name="Cell Host Microbe">
        <title>Functional and Genomic Variation between Human-Derived Isolates of Lachnospiraceae Reveals Inter- and Intra-Species Diversity.</title>
        <authorList>
            <person name="Sorbara M.T."/>
            <person name="Littmann E.R."/>
            <person name="Fontana E."/>
            <person name="Moody T.U."/>
            <person name="Kohout C.E."/>
            <person name="Gjonbalaj M."/>
            <person name="Eaton V."/>
            <person name="Seok R."/>
            <person name="Leiner I.M."/>
            <person name="Pamer E.G."/>
        </authorList>
    </citation>
    <scope>NUCLEOTIDE SEQUENCE [LARGE SCALE GENOMIC DNA]</scope>
    <source>
        <strain evidence="3 5">MSK.14.57</strain>
    </source>
</reference>
<reference evidence="3" key="3">
    <citation type="submission" date="2020-02" db="EMBL/GenBank/DDBJ databases">
        <authorList>
            <person name="Littmann E."/>
            <person name="Sorbara M."/>
        </authorList>
    </citation>
    <scope>NUCLEOTIDE SEQUENCE</scope>
    <source>
        <strain evidence="3">MSK.14.57</strain>
    </source>
</reference>